<comment type="caution">
    <text evidence="2">The sequence shown here is derived from an EMBL/GenBank/DDBJ whole genome shotgun (WGS) entry which is preliminary data.</text>
</comment>
<dbReference type="Proteomes" id="UP000002941">
    <property type="component" value="Unassembled WGS sequence"/>
</dbReference>
<feature type="compositionally biased region" description="Low complexity" evidence="1">
    <location>
        <begin position="305"/>
        <end position="325"/>
    </location>
</feature>
<feature type="compositionally biased region" description="Low complexity" evidence="1">
    <location>
        <begin position="335"/>
        <end position="374"/>
    </location>
</feature>
<accession>J1GXW7</accession>
<feature type="compositionally biased region" description="Basic and acidic residues" evidence="1">
    <location>
        <begin position="523"/>
        <end position="536"/>
    </location>
</feature>
<evidence type="ECO:0000313" key="3">
    <source>
        <dbReference type="Proteomes" id="UP000002941"/>
    </source>
</evidence>
<keyword evidence="3" id="KW-1185">Reference proteome</keyword>
<proteinExistence type="predicted"/>
<dbReference type="eggNOG" id="COG1112">
    <property type="taxonomic scope" value="Bacteria"/>
</dbReference>
<evidence type="ECO:0000256" key="1">
    <source>
        <dbReference type="SAM" id="MobiDB-lite"/>
    </source>
</evidence>
<feature type="compositionally biased region" description="Pro residues" evidence="1">
    <location>
        <begin position="174"/>
        <end position="183"/>
    </location>
</feature>
<feature type="non-terminal residue" evidence="2">
    <location>
        <position position="546"/>
    </location>
</feature>
<feature type="region of interest" description="Disordered" evidence="1">
    <location>
        <begin position="292"/>
        <end position="374"/>
    </location>
</feature>
<dbReference type="EMBL" id="AKFT01000201">
    <property type="protein sequence ID" value="EJF37748.1"/>
    <property type="molecule type" value="Genomic_DNA"/>
</dbReference>
<reference evidence="2 3" key="1">
    <citation type="submission" date="2012-05" db="EMBL/GenBank/DDBJ databases">
        <authorList>
            <person name="Harkins D.M."/>
            <person name="Madupu R."/>
            <person name="Durkin A.S."/>
            <person name="Torralba M."/>
            <person name="Methe B."/>
            <person name="Sutton G.G."/>
            <person name="Nelson K.E."/>
        </authorList>
    </citation>
    <scope>NUCLEOTIDE SEQUENCE [LARGE SCALE GENOMIC DNA]</scope>
    <source>
        <strain evidence="2 3">F0489</strain>
    </source>
</reference>
<gene>
    <name evidence="2" type="ORF">HMPREF1318_2637</name>
</gene>
<feature type="region of interest" description="Disordered" evidence="1">
    <location>
        <begin position="521"/>
        <end position="546"/>
    </location>
</feature>
<dbReference type="AlphaFoldDB" id="J1GXW7"/>
<organism evidence="2 3">
    <name type="scientific">Actinomyces massiliensis F0489</name>
    <dbReference type="NCBI Taxonomy" id="1125718"/>
    <lineage>
        <taxon>Bacteria</taxon>
        <taxon>Bacillati</taxon>
        <taxon>Actinomycetota</taxon>
        <taxon>Actinomycetes</taxon>
        <taxon>Actinomycetales</taxon>
        <taxon>Actinomycetaceae</taxon>
        <taxon>Actinomyces</taxon>
    </lineage>
</organism>
<evidence type="ECO:0000313" key="2">
    <source>
        <dbReference type="EMBL" id="EJF37748.1"/>
    </source>
</evidence>
<name>J1GXW7_9ACTO</name>
<feature type="region of interest" description="Disordered" evidence="1">
    <location>
        <begin position="140"/>
        <end position="184"/>
    </location>
</feature>
<feature type="region of interest" description="Disordered" evidence="1">
    <location>
        <begin position="107"/>
        <end position="128"/>
    </location>
</feature>
<sequence length="546" mass="56656">MFAPPLFGLCSHIGLAVFSRLPAGLLRQDSSDRFRAGSGPISMRFATDLGAEYDRSRAGSGPISATLGRASARILRVRSPSAPSARPLASCAARVLRIVAHSAASPNIPAGQVRPAPERLRPSAPSCRYVGDMTPSLFSFGRSRRRASDPPAQPEGVAASTPSPPEPSEEPEPPAEPPAPPVSPERRALVENALTAWRDELIDLGGASSLDDISLLDAVVDLTNAHPSGLAQLYAGRPTHLGNLVREREALGQARQSLKDVAGHTDLLARQFGVAPVYLAIGVATWTETVPADEPEPQLSFPFTPRSRGADAAGGSDSDPAGPVSPAAPSPTTPASPASPATPTSPASPSSPAAPSPASADAGMSASRRAARAAQYDSASSSRMIVRNVNAPVLLRPVRLSSATAEASLTLDPSIEVNPVLIRALHRYGSTTDVEAIAHAALSAEGFTPRAALARIGGLGREYLPGFEMHERLVVGAFVHPGQALVEDFDATIERARTSALVAALAGDEIAREALDVELPASRAEDRAPEAERGAGDLDPAQLDAV</sequence>
<protein>
    <submittedName>
        <fullName evidence="2">Uncharacterized protein</fullName>
    </submittedName>
</protein>